<feature type="transmembrane region" description="Helical" evidence="4">
    <location>
        <begin position="160"/>
        <end position="180"/>
    </location>
</feature>
<evidence type="ECO:0000256" key="3">
    <source>
        <dbReference type="SAM" id="MobiDB-lite"/>
    </source>
</evidence>
<feature type="transmembrane region" description="Helical" evidence="4">
    <location>
        <begin position="135"/>
        <end position="154"/>
    </location>
</feature>
<dbReference type="Pfam" id="PF07690">
    <property type="entry name" value="MFS_1"/>
    <property type="match status" value="1"/>
</dbReference>
<dbReference type="Gene3D" id="1.20.1250.20">
    <property type="entry name" value="MFS general substrate transporter like domains"/>
    <property type="match status" value="2"/>
</dbReference>
<feature type="transmembrane region" description="Helical" evidence="4">
    <location>
        <begin position="416"/>
        <end position="437"/>
    </location>
</feature>
<dbReference type="InterPro" id="IPR050327">
    <property type="entry name" value="Proton-linked_MCT"/>
</dbReference>
<keyword evidence="7" id="KW-1185">Reference proteome</keyword>
<feature type="compositionally biased region" description="Basic and acidic residues" evidence="3">
    <location>
        <begin position="40"/>
        <end position="51"/>
    </location>
</feature>
<comment type="caution">
    <text evidence="6">The sequence shown here is derived from an EMBL/GenBank/DDBJ whole genome shotgun (WGS) entry which is preliminary data.</text>
</comment>
<organism evidence="6 7">
    <name type="scientific">Phialemonium atrogriseum</name>
    <dbReference type="NCBI Taxonomy" id="1093897"/>
    <lineage>
        <taxon>Eukaryota</taxon>
        <taxon>Fungi</taxon>
        <taxon>Dikarya</taxon>
        <taxon>Ascomycota</taxon>
        <taxon>Pezizomycotina</taxon>
        <taxon>Sordariomycetes</taxon>
        <taxon>Sordariomycetidae</taxon>
        <taxon>Cephalothecales</taxon>
        <taxon>Cephalothecaceae</taxon>
        <taxon>Phialemonium</taxon>
    </lineage>
</organism>
<dbReference type="GO" id="GO:0022857">
    <property type="term" value="F:transmembrane transporter activity"/>
    <property type="evidence" value="ECO:0007669"/>
    <property type="project" value="InterPro"/>
</dbReference>
<dbReference type="AlphaFoldDB" id="A0AAJ0FR98"/>
<feature type="transmembrane region" description="Helical" evidence="4">
    <location>
        <begin position="262"/>
        <end position="284"/>
    </location>
</feature>
<keyword evidence="4" id="KW-0812">Transmembrane</keyword>
<feature type="transmembrane region" description="Helical" evidence="4">
    <location>
        <begin position="99"/>
        <end position="123"/>
    </location>
</feature>
<evidence type="ECO:0000313" key="7">
    <source>
        <dbReference type="Proteomes" id="UP001244011"/>
    </source>
</evidence>
<dbReference type="PANTHER" id="PTHR11360">
    <property type="entry name" value="MONOCARBOXYLATE TRANSPORTER"/>
    <property type="match status" value="1"/>
</dbReference>
<dbReference type="PROSITE" id="PS50850">
    <property type="entry name" value="MFS"/>
    <property type="match status" value="1"/>
</dbReference>
<evidence type="ECO:0000259" key="5">
    <source>
        <dbReference type="PROSITE" id="PS50850"/>
    </source>
</evidence>
<name>A0AAJ0FR98_9PEZI</name>
<keyword evidence="4" id="KW-1133">Transmembrane helix</keyword>
<dbReference type="InterPro" id="IPR036259">
    <property type="entry name" value="MFS_trans_sf"/>
</dbReference>
<gene>
    <name evidence="6" type="ORF">QBC33DRAFT_305982</name>
</gene>
<dbReference type="EMBL" id="MU839001">
    <property type="protein sequence ID" value="KAK1769920.1"/>
    <property type="molecule type" value="Genomic_DNA"/>
</dbReference>
<evidence type="ECO:0000313" key="6">
    <source>
        <dbReference type="EMBL" id="KAK1769920.1"/>
    </source>
</evidence>
<dbReference type="GeneID" id="85306624"/>
<comment type="subcellular location">
    <subcellularLocation>
        <location evidence="1">Membrane</location>
        <topology evidence="1">Multi-pass membrane protein</topology>
    </subcellularLocation>
</comment>
<feature type="region of interest" description="Disordered" evidence="3">
    <location>
        <begin position="23"/>
        <end position="51"/>
    </location>
</feature>
<evidence type="ECO:0000256" key="4">
    <source>
        <dbReference type="SAM" id="Phobius"/>
    </source>
</evidence>
<dbReference type="PANTHER" id="PTHR11360:SF315">
    <property type="entry name" value="TRANSPORTER MCH2-RELATED"/>
    <property type="match status" value="1"/>
</dbReference>
<accession>A0AAJ0FR98</accession>
<feature type="transmembrane region" description="Helical" evidence="4">
    <location>
        <begin position="59"/>
        <end position="87"/>
    </location>
</feature>
<protein>
    <submittedName>
        <fullName evidence="6">Major facilitator superfamily transporter</fullName>
    </submittedName>
</protein>
<dbReference type="GO" id="GO:0016020">
    <property type="term" value="C:membrane"/>
    <property type="evidence" value="ECO:0007669"/>
    <property type="project" value="UniProtKB-SubCell"/>
</dbReference>
<feature type="transmembrane region" description="Helical" evidence="4">
    <location>
        <begin position="327"/>
        <end position="345"/>
    </location>
</feature>
<feature type="compositionally biased region" description="Polar residues" evidence="3">
    <location>
        <begin position="23"/>
        <end position="34"/>
    </location>
</feature>
<dbReference type="RefSeq" id="XP_060286133.1">
    <property type="nucleotide sequence ID" value="XM_060423437.1"/>
</dbReference>
<comment type="similarity">
    <text evidence="2">Belongs to the major facilitator superfamily. Monocarboxylate porter (TC 2.A.1.13) family.</text>
</comment>
<dbReference type="InterPro" id="IPR011701">
    <property type="entry name" value="MFS"/>
</dbReference>
<dbReference type="InterPro" id="IPR020846">
    <property type="entry name" value="MFS_dom"/>
</dbReference>
<dbReference type="Proteomes" id="UP001244011">
    <property type="component" value="Unassembled WGS sequence"/>
</dbReference>
<proteinExistence type="inferred from homology"/>
<feature type="transmembrane region" description="Helical" evidence="4">
    <location>
        <begin position="187"/>
        <end position="206"/>
    </location>
</feature>
<sequence>MPDSSTPLPSQFDDSSLAVRVPSNTANVTTAQEKPTTDNSRTETESTEEPEFKEGGYGWVVVASIFLVNAHTWGLNSSYAVFLAYYLHSGTFPGASPLAFAFVGGLSISIALLVSPLATICIGKFGTATTLRIGVVFETASFIGASFTSEIWHLLLSQGIAFGIGMGFLFTATVGLVPQWFTKRRSFANAMSTGGSGFGGLIYSLATNAMISNLGLPWAFRILAIIAFVVNGICSFTLRDRNKAVGAVHVAFHKGIFKKFEFWLFVFWGFFSILAYVIVVFSLADYCQKVGFTASQGSIVAAIFNLSQGIGRPLIGLVSDKVGRMNIAGLGTLIAAIAVFFLWIFAGKYYAGVIIYSLVGMFAGILWPTVAPVGAEVVGLQLLPAALSIYWIILVLPATFSEVIGLSLRTNGTDGYINVQVFTGLMYLAAFISIWTLRSWKLQEMDMLGLSKEQREAETGANDAVAVPQEDAARVASAKRESSVLISYVRGFFAIEHV</sequence>
<dbReference type="SUPFAM" id="SSF103473">
    <property type="entry name" value="MFS general substrate transporter"/>
    <property type="match status" value="1"/>
</dbReference>
<keyword evidence="4" id="KW-0472">Membrane</keyword>
<feature type="transmembrane region" description="Helical" evidence="4">
    <location>
        <begin position="218"/>
        <end position="238"/>
    </location>
</feature>
<reference evidence="6" key="1">
    <citation type="submission" date="2023-06" db="EMBL/GenBank/DDBJ databases">
        <title>Genome-scale phylogeny and comparative genomics of the fungal order Sordariales.</title>
        <authorList>
            <consortium name="Lawrence Berkeley National Laboratory"/>
            <person name="Hensen N."/>
            <person name="Bonometti L."/>
            <person name="Westerberg I."/>
            <person name="Brannstrom I.O."/>
            <person name="Guillou S."/>
            <person name="Cros-Aarteil S."/>
            <person name="Calhoun S."/>
            <person name="Haridas S."/>
            <person name="Kuo A."/>
            <person name="Mondo S."/>
            <person name="Pangilinan J."/>
            <person name="Riley R."/>
            <person name="Labutti K."/>
            <person name="Andreopoulos B."/>
            <person name="Lipzen A."/>
            <person name="Chen C."/>
            <person name="Yanf M."/>
            <person name="Daum C."/>
            <person name="Ng V."/>
            <person name="Clum A."/>
            <person name="Steindorff A."/>
            <person name="Ohm R."/>
            <person name="Martin F."/>
            <person name="Silar P."/>
            <person name="Natvig D."/>
            <person name="Lalanne C."/>
            <person name="Gautier V."/>
            <person name="Ament-Velasquez S.L."/>
            <person name="Kruys A."/>
            <person name="Hutchinson M.I."/>
            <person name="Powell A.J."/>
            <person name="Barry K."/>
            <person name="Miller A.N."/>
            <person name="Grigoriev I.V."/>
            <person name="Debuchy R."/>
            <person name="Gladieux P."/>
            <person name="Thoren M.H."/>
            <person name="Johannesson H."/>
        </authorList>
    </citation>
    <scope>NUCLEOTIDE SEQUENCE</scope>
    <source>
        <strain evidence="6">8032-3</strain>
    </source>
</reference>
<feature type="domain" description="Major facilitator superfamily (MFS) profile" evidence="5">
    <location>
        <begin position="261"/>
        <end position="498"/>
    </location>
</feature>
<evidence type="ECO:0000256" key="1">
    <source>
        <dbReference type="ARBA" id="ARBA00004141"/>
    </source>
</evidence>
<feature type="transmembrane region" description="Helical" evidence="4">
    <location>
        <begin position="351"/>
        <end position="370"/>
    </location>
</feature>
<evidence type="ECO:0000256" key="2">
    <source>
        <dbReference type="ARBA" id="ARBA00006727"/>
    </source>
</evidence>